<name>A0A4Y2IUA9_ARAVE</name>
<proteinExistence type="predicted"/>
<dbReference type="EMBL" id="BGPR01002928">
    <property type="protein sequence ID" value="GBM81174.1"/>
    <property type="molecule type" value="Genomic_DNA"/>
</dbReference>
<feature type="compositionally biased region" description="Polar residues" evidence="1">
    <location>
        <begin position="103"/>
        <end position="118"/>
    </location>
</feature>
<reference evidence="2 3" key="1">
    <citation type="journal article" date="2019" name="Sci. Rep.">
        <title>Orb-weaving spider Araneus ventricosus genome elucidates the spidroin gene catalogue.</title>
        <authorList>
            <person name="Kono N."/>
            <person name="Nakamura H."/>
            <person name="Ohtoshi R."/>
            <person name="Moran D.A.P."/>
            <person name="Shinohara A."/>
            <person name="Yoshida Y."/>
            <person name="Fujiwara M."/>
            <person name="Mori M."/>
            <person name="Tomita M."/>
            <person name="Arakawa K."/>
        </authorList>
    </citation>
    <scope>NUCLEOTIDE SEQUENCE [LARGE SCALE GENOMIC DNA]</scope>
</reference>
<comment type="caution">
    <text evidence="2">The sequence shown here is derived from an EMBL/GenBank/DDBJ whole genome shotgun (WGS) entry which is preliminary data.</text>
</comment>
<gene>
    <name evidence="2" type="ORF">AVEN_205876_1</name>
</gene>
<feature type="compositionally biased region" description="Polar residues" evidence="1">
    <location>
        <begin position="87"/>
        <end position="96"/>
    </location>
</feature>
<accession>A0A4Y2IUA9</accession>
<dbReference type="AlphaFoldDB" id="A0A4Y2IUA9"/>
<evidence type="ECO:0000313" key="3">
    <source>
        <dbReference type="Proteomes" id="UP000499080"/>
    </source>
</evidence>
<protein>
    <submittedName>
        <fullName evidence="2">Uncharacterized protein</fullName>
    </submittedName>
</protein>
<sequence>MQWSSRKNHSDCKIIFRKALANSKDPYLALLFNRVTPVLESVYSSAELLINRKLSTVLPSSEDYSTGDVLPESTPVVKSQDQVIETASDFQFNPESNSHDPTSRGPDQNQIRQSCETT</sequence>
<dbReference type="Proteomes" id="UP000499080">
    <property type="component" value="Unassembled WGS sequence"/>
</dbReference>
<evidence type="ECO:0000256" key="1">
    <source>
        <dbReference type="SAM" id="MobiDB-lite"/>
    </source>
</evidence>
<feature type="region of interest" description="Disordered" evidence="1">
    <location>
        <begin position="87"/>
        <end position="118"/>
    </location>
</feature>
<organism evidence="2 3">
    <name type="scientific">Araneus ventricosus</name>
    <name type="common">Orbweaver spider</name>
    <name type="synonym">Epeira ventricosa</name>
    <dbReference type="NCBI Taxonomy" id="182803"/>
    <lineage>
        <taxon>Eukaryota</taxon>
        <taxon>Metazoa</taxon>
        <taxon>Ecdysozoa</taxon>
        <taxon>Arthropoda</taxon>
        <taxon>Chelicerata</taxon>
        <taxon>Arachnida</taxon>
        <taxon>Araneae</taxon>
        <taxon>Araneomorphae</taxon>
        <taxon>Entelegynae</taxon>
        <taxon>Araneoidea</taxon>
        <taxon>Araneidae</taxon>
        <taxon>Araneus</taxon>
    </lineage>
</organism>
<keyword evidence="3" id="KW-1185">Reference proteome</keyword>
<evidence type="ECO:0000313" key="2">
    <source>
        <dbReference type="EMBL" id="GBM81174.1"/>
    </source>
</evidence>